<evidence type="ECO:0000256" key="1">
    <source>
        <dbReference type="SAM" id="Phobius"/>
    </source>
</evidence>
<keyword evidence="1" id="KW-0812">Transmembrane</keyword>
<feature type="transmembrane region" description="Helical" evidence="1">
    <location>
        <begin position="41"/>
        <end position="62"/>
    </location>
</feature>
<keyword evidence="1" id="KW-0472">Membrane</keyword>
<keyword evidence="3" id="KW-1185">Reference proteome</keyword>
<protein>
    <submittedName>
        <fullName evidence="2">Uncharacterized protein</fullName>
    </submittedName>
</protein>
<organism evidence="2 3">
    <name type="scientific">Pararhodobacter zhoushanensis</name>
    <dbReference type="NCBI Taxonomy" id="2479545"/>
    <lineage>
        <taxon>Bacteria</taxon>
        <taxon>Pseudomonadati</taxon>
        <taxon>Pseudomonadota</taxon>
        <taxon>Alphaproteobacteria</taxon>
        <taxon>Rhodobacterales</taxon>
        <taxon>Paracoccaceae</taxon>
        <taxon>Pararhodobacter</taxon>
    </lineage>
</organism>
<dbReference type="EMBL" id="JAPDFL010000001">
    <property type="protein sequence ID" value="MCW1932645.1"/>
    <property type="molecule type" value="Genomic_DNA"/>
</dbReference>
<comment type="caution">
    <text evidence="2">The sequence shown here is derived from an EMBL/GenBank/DDBJ whole genome shotgun (WGS) entry which is preliminary data.</text>
</comment>
<sequence length="63" mass="6565">MITEPPLDLTAAHERASATLTAARGAQFIDGPARPPRTVPLVAVAYAIAIVSLAVALALPFWI</sequence>
<evidence type="ECO:0000313" key="3">
    <source>
        <dbReference type="Proteomes" id="UP001208938"/>
    </source>
</evidence>
<name>A0ABT3GYK8_9RHOB</name>
<keyword evidence="1" id="KW-1133">Transmembrane helix</keyword>
<dbReference type="RefSeq" id="WP_264505629.1">
    <property type="nucleotide sequence ID" value="NZ_JAPDFL010000001.1"/>
</dbReference>
<dbReference type="Proteomes" id="UP001208938">
    <property type="component" value="Unassembled WGS sequence"/>
</dbReference>
<accession>A0ABT3GYK8</accession>
<evidence type="ECO:0000313" key="2">
    <source>
        <dbReference type="EMBL" id="MCW1932645.1"/>
    </source>
</evidence>
<reference evidence="2 3" key="1">
    <citation type="submission" date="2022-10" db="EMBL/GenBank/DDBJ databases">
        <title>Pararhodobacter sp. nov., isolated from marine algae.</title>
        <authorList>
            <person name="Choi B.J."/>
            <person name="Kim J.M."/>
            <person name="Lee J.K."/>
            <person name="Choi D.G."/>
            <person name="Jeon C.O."/>
        </authorList>
    </citation>
    <scope>NUCLEOTIDE SEQUENCE [LARGE SCALE GENOMIC DNA]</scope>
    <source>
        <strain evidence="2 3">ZQ420</strain>
    </source>
</reference>
<proteinExistence type="predicted"/>
<gene>
    <name evidence="2" type="ORF">OKW52_10345</name>
</gene>